<gene>
    <name evidence="3" type="ORF">D9757_002853</name>
</gene>
<organism evidence="3 4">
    <name type="scientific">Collybiopsis confluens</name>
    <dbReference type="NCBI Taxonomy" id="2823264"/>
    <lineage>
        <taxon>Eukaryota</taxon>
        <taxon>Fungi</taxon>
        <taxon>Dikarya</taxon>
        <taxon>Basidiomycota</taxon>
        <taxon>Agaricomycotina</taxon>
        <taxon>Agaricomycetes</taxon>
        <taxon>Agaricomycetidae</taxon>
        <taxon>Agaricales</taxon>
        <taxon>Marasmiineae</taxon>
        <taxon>Omphalotaceae</taxon>
        <taxon>Collybiopsis</taxon>
    </lineage>
</organism>
<dbReference type="InterPro" id="IPR017946">
    <property type="entry name" value="PLC-like_Pdiesterase_TIM-brl"/>
</dbReference>
<evidence type="ECO:0008006" key="5">
    <source>
        <dbReference type="Google" id="ProtNLM"/>
    </source>
</evidence>
<evidence type="ECO:0000256" key="2">
    <source>
        <dbReference type="SAM" id="Phobius"/>
    </source>
</evidence>
<feature type="transmembrane region" description="Helical" evidence="2">
    <location>
        <begin position="24"/>
        <end position="47"/>
    </location>
</feature>
<name>A0A8H5HVN8_9AGAR</name>
<evidence type="ECO:0000256" key="1">
    <source>
        <dbReference type="ARBA" id="ARBA00008858"/>
    </source>
</evidence>
<dbReference type="SUPFAM" id="SSF51695">
    <property type="entry name" value="PLC-like phosphodiesterases"/>
    <property type="match status" value="1"/>
</dbReference>
<evidence type="ECO:0000313" key="3">
    <source>
        <dbReference type="EMBL" id="KAF5390288.1"/>
    </source>
</evidence>
<dbReference type="OrthoDB" id="4153866at2759"/>
<dbReference type="PANTHER" id="PTHR31571">
    <property type="entry name" value="ALTERED INHERITANCE OF MITOCHONDRIA PROTEIN 6"/>
    <property type="match status" value="1"/>
</dbReference>
<keyword evidence="2" id="KW-0812">Transmembrane</keyword>
<dbReference type="Proteomes" id="UP000518752">
    <property type="component" value="Unassembled WGS sequence"/>
</dbReference>
<evidence type="ECO:0000313" key="4">
    <source>
        <dbReference type="Proteomes" id="UP000518752"/>
    </source>
</evidence>
<keyword evidence="4" id="KW-1185">Reference proteome</keyword>
<dbReference type="InterPro" id="IPR039559">
    <property type="entry name" value="AIM6_PI-PLC-like_dom"/>
</dbReference>
<dbReference type="InterPro" id="IPR051236">
    <property type="entry name" value="HAT_RTT109-like"/>
</dbReference>
<reference evidence="3 4" key="1">
    <citation type="journal article" date="2020" name="ISME J.">
        <title>Uncovering the hidden diversity of litter-decomposition mechanisms in mushroom-forming fungi.</title>
        <authorList>
            <person name="Floudas D."/>
            <person name="Bentzer J."/>
            <person name="Ahren D."/>
            <person name="Johansson T."/>
            <person name="Persson P."/>
            <person name="Tunlid A."/>
        </authorList>
    </citation>
    <scope>NUCLEOTIDE SEQUENCE [LARGE SCALE GENOMIC DNA]</scope>
    <source>
        <strain evidence="3 4">CBS 406.79</strain>
    </source>
</reference>
<dbReference type="CDD" id="cd08577">
    <property type="entry name" value="PI-PLCc_GDPD_SF_unchar3"/>
    <property type="match status" value="1"/>
</dbReference>
<comment type="similarity">
    <text evidence="1">Belongs to the AIM6 family.</text>
</comment>
<dbReference type="GO" id="GO:0008081">
    <property type="term" value="F:phosphoric diester hydrolase activity"/>
    <property type="evidence" value="ECO:0007669"/>
    <property type="project" value="InterPro"/>
</dbReference>
<dbReference type="EMBL" id="JAACJN010000016">
    <property type="protein sequence ID" value="KAF5390288.1"/>
    <property type="molecule type" value="Genomic_DNA"/>
</dbReference>
<proteinExistence type="inferred from homology"/>
<comment type="caution">
    <text evidence="3">The sequence shown here is derived from an EMBL/GenBank/DDBJ whole genome shotgun (WGS) entry which is preliminary data.</text>
</comment>
<keyword evidence="2" id="KW-1133">Transmembrane helix</keyword>
<protein>
    <recommendedName>
        <fullName evidence="5">Altered inheritance of mitochondria protein 6</fullName>
    </recommendedName>
</protein>
<dbReference type="PANTHER" id="PTHR31571:SF5">
    <property type="entry name" value="ALTERED INHERITANCE OF MITOCHONDRIA PROTEIN 6"/>
    <property type="match status" value="1"/>
</dbReference>
<dbReference type="GO" id="GO:0006629">
    <property type="term" value="P:lipid metabolic process"/>
    <property type="evidence" value="ECO:0007669"/>
    <property type="project" value="InterPro"/>
</dbReference>
<sequence length="343" mass="37285">MSDDYSINQVLSTMGTILFHCAQIYPLSLLISTMVPAILISVIYILVAQGIGCLGKPGVLDQIAMLEDSNSSLLQYPTQFTQNIVPKQIHSHNDYWRDVPLLTALSFGVASVEADVWFVNDTLFVGHELAALTPDRTFDSLYVQPLLAILARQNPVNSFTANQTSPNGVFDTSSGTPLQVLIDMKTDGNSTLPPVLKALEPLRQLKYLTTFENGILTLSAVTAIGTGNTPLDGIKALSPRDVFFDAPLIALDDPNTVYNVSLSPIASTDYGPAIGWPGIGAISDSQLANMTKFIHDAHSRGIKARFWDTPGWPIQARHAIWEQLLNTGADWLNADDLEAASDF</sequence>
<keyword evidence="2" id="KW-0472">Membrane</keyword>
<dbReference type="AlphaFoldDB" id="A0A8H5HVN8"/>
<accession>A0A8H5HVN8</accession>